<dbReference type="InterPro" id="IPR043597">
    <property type="entry name" value="TPH_dom"/>
</dbReference>
<keyword evidence="7 14" id="KW-0175">Coiled coil</keyword>
<name>A0ABM1PYC4_DROAR</name>
<sequence>MATMSGIWADPRDAQPAVFATKAHKRFVPIDEDKLFRTEKHFCKTLIEADQIRKVQAMENRRLPKTVNADLLLTDELKQLKRQEFVDRKRRQQLRNDCEELRQLAEQLRLAAITKDLEEHMREVNRSRQLANHVKLQGLKRAEAERQQQLAMEQEKELRKKEQQEELRKTLISQVEERQKCRQSQYVQTLAEREVRMAIQQQIEEEDRELQLELQRLKIKKRDDIIQFIEEKREYEALQKAKLNEDNLKAFEIQLEDAKHREEMEKARLEAIRKQQEISSRIGQQVLEVENRKRQRDNVLLDLLQAEYKAKDDERYRQQLQQEQLERQRARQELERYRAEAYERHLEAVRKKKEQAVDKDSFSIDIHACGDNEMLIRQQRKEHGALLLSMIEENNRKRAEAAAENIQFFNLKAKSDAEHQARIEEERLRMLSSVPTEVLKYLPKQVLSESDRKYFNVQKQ</sequence>
<comment type="subcellular location">
    <subcellularLocation>
        <location evidence="2">Cytoplasm</location>
        <location evidence="2">Cytoskeleton</location>
        <location evidence="2">Flagellum axoneme</location>
    </subcellularLocation>
    <subcellularLocation>
        <location evidence="1">Nucleus</location>
    </subcellularLocation>
</comment>
<evidence type="ECO:0000256" key="14">
    <source>
        <dbReference type="SAM" id="Coils"/>
    </source>
</evidence>
<evidence type="ECO:0000256" key="3">
    <source>
        <dbReference type="ARBA" id="ARBA00009158"/>
    </source>
</evidence>
<evidence type="ECO:0000256" key="7">
    <source>
        <dbReference type="ARBA" id="ARBA00023054"/>
    </source>
</evidence>
<evidence type="ECO:0000256" key="13">
    <source>
        <dbReference type="ARBA" id="ARBA00046114"/>
    </source>
</evidence>
<keyword evidence="10" id="KW-0539">Nucleus</keyword>
<feature type="coiled-coil region" evidence="14">
    <location>
        <begin position="313"/>
        <end position="359"/>
    </location>
</feature>
<evidence type="ECO:0000256" key="10">
    <source>
        <dbReference type="ARBA" id="ARBA00023242"/>
    </source>
</evidence>
<keyword evidence="11" id="KW-0469">Meiosis</keyword>
<keyword evidence="9" id="KW-0206">Cytoskeleton</keyword>
<dbReference type="Pfam" id="PF13868">
    <property type="entry name" value="TPH"/>
    <property type="match status" value="1"/>
</dbReference>
<evidence type="ECO:0000313" key="16">
    <source>
        <dbReference type="Proteomes" id="UP000694904"/>
    </source>
</evidence>
<gene>
    <name evidence="17" type="primary">LOC108619875</name>
</gene>
<keyword evidence="5" id="KW-0963">Cytoplasm</keyword>
<accession>A0ABM1PYC4</accession>
<evidence type="ECO:0000256" key="2">
    <source>
        <dbReference type="ARBA" id="ARBA00004611"/>
    </source>
</evidence>
<protein>
    <recommendedName>
        <fullName evidence="4">Meiosis-specific nuclear structural protein 1</fullName>
    </recommendedName>
</protein>
<evidence type="ECO:0000259" key="15">
    <source>
        <dbReference type="Pfam" id="PF13868"/>
    </source>
</evidence>
<evidence type="ECO:0000256" key="8">
    <source>
        <dbReference type="ARBA" id="ARBA00023069"/>
    </source>
</evidence>
<reference evidence="16" key="1">
    <citation type="journal article" date="1997" name="Nucleic Acids Res.">
        <title>tRNAscan-SE: a program for improved detection of transfer RNA genes in genomic sequence.</title>
        <authorList>
            <person name="Lowe T.M."/>
            <person name="Eddy S.R."/>
        </authorList>
    </citation>
    <scope>NUCLEOTIDE SEQUENCE [LARGE SCALE GENOMIC DNA]</scope>
</reference>
<evidence type="ECO:0000256" key="4">
    <source>
        <dbReference type="ARBA" id="ARBA00014813"/>
    </source>
</evidence>
<evidence type="ECO:0000256" key="6">
    <source>
        <dbReference type="ARBA" id="ARBA00022846"/>
    </source>
</evidence>
<keyword evidence="16" id="KW-1185">Reference proteome</keyword>
<feature type="coiled-coil region" evidence="14">
    <location>
        <begin position="196"/>
        <end position="275"/>
    </location>
</feature>
<reference evidence="17" key="3">
    <citation type="submission" date="2025-08" db="UniProtKB">
        <authorList>
            <consortium name="RefSeq"/>
        </authorList>
    </citation>
    <scope>IDENTIFICATION</scope>
    <source>
        <tissue evidence="17">Whole organism</tissue>
    </source>
</reference>
<dbReference type="PANTHER" id="PTHR19265:SF0">
    <property type="entry name" value="MEIOSIS-SPECIFIC NUCLEAR STRUCTURAL PROTEIN 1"/>
    <property type="match status" value="1"/>
</dbReference>
<dbReference type="RefSeq" id="XP_017872210.1">
    <property type="nucleotide sequence ID" value="XM_018016721.1"/>
</dbReference>
<dbReference type="Proteomes" id="UP000694904">
    <property type="component" value="Chromosome 2"/>
</dbReference>
<comment type="similarity">
    <text evidence="3">Belongs to the MNS1 family.</text>
</comment>
<feature type="domain" description="Trichohyalin-plectin-homology" evidence="15">
    <location>
        <begin position="94"/>
        <end position="444"/>
    </location>
</feature>
<evidence type="ECO:0000256" key="9">
    <source>
        <dbReference type="ARBA" id="ARBA00023212"/>
    </source>
</evidence>
<comment type="function">
    <text evidence="13">Microtubule inner protein (MIP) part of the dynein-decorated doublet microtubules (DMTs) in cilia axoneme, which is required for motile cilia beating. May play a role in the control of meiotic division and germ cell differentiation through regulation of pairing and recombination during meiosis. Required for sperm flagella assembly. May play a role in the assembly and function of the outer dynein arm-docking complex (ODA-DC). ODA-DC mediates outer dynein arms (ODA) binding onto the axonemal doublet microtubules.</text>
</comment>
<evidence type="ECO:0000256" key="12">
    <source>
        <dbReference type="ARBA" id="ARBA00023273"/>
    </source>
</evidence>
<keyword evidence="12" id="KW-0966">Cell projection</keyword>
<keyword evidence="8" id="KW-0969">Cilium</keyword>
<evidence type="ECO:0000256" key="1">
    <source>
        <dbReference type="ARBA" id="ARBA00004123"/>
    </source>
</evidence>
<evidence type="ECO:0000313" key="17">
    <source>
        <dbReference type="RefSeq" id="XP_017872210.1"/>
    </source>
</evidence>
<evidence type="ECO:0000256" key="5">
    <source>
        <dbReference type="ARBA" id="ARBA00022490"/>
    </source>
</evidence>
<organism evidence="16 17">
    <name type="scientific">Drosophila arizonae</name>
    <name type="common">Fruit fly</name>
    <dbReference type="NCBI Taxonomy" id="7263"/>
    <lineage>
        <taxon>Eukaryota</taxon>
        <taxon>Metazoa</taxon>
        <taxon>Ecdysozoa</taxon>
        <taxon>Arthropoda</taxon>
        <taxon>Hexapoda</taxon>
        <taxon>Insecta</taxon>
        <taxon>Pterygota</taxon>
        <taxon>Neoptera</taxon>
        <taxon>Endopterygota</taxon>
        <taxon>Diptera</taxon>
        <taxon>Brachycera</taxon>
        <taxon>Muscomorpha</taxon>
        <taxon>Ephydroidea</taxon>
        <taxon>Drosophilidae</taxon>
        <taxon>Drosophila</taxon>
    </lineage>
</organism>
<keyword evidence="6" id="KW-0282">Flagellum</keyword>
<evidence type="ECO:0000256" key="11">
    <source>
        <dbReference type="ARBA" id="ARBA00023254"/>
    </source>
</evidence>
<dbReference type="GeneID" id="108619875"/>
<proteinExistence type="inferred from homology"/>
<feature type="coiled-coil region" evidence="14">
    <location>
        <begin position="91"/>
        <end position="164"/>
    </location>
</feature>
<dbReference type="InterPro" id="IPR026504">
    <property type="entry name" value="MNS1"/>
</dbReference>
<reference evidence="16" key="2">
    <citation type="journal article" date="2016" name="G3 (Bethesda)">
        <title>Genome Evolution in Three Species of Cactophilic Drosophila.</title>
        <authorList>
            <person name="Sanchez-Flores A."/>
            <person name="Penazola F."/>
            <person name="Carpinteyro-Ponce J."/>
            <person name="Nazario-Yepiz N."/>
            <person name="Abreu-Goodger C."/>
            <person name="Machado C.A."/>
            <person name="Markow T.A."/>
        </authorList>
    </citation>
    <scope>NUCLEOTIDE SEQUENCE [LARGE SCALE GENOMIC DNA]</scope>
</reference>
<dbReference type="PANTHER" id="PTHR19265">
    <property type="entry name" value="MEIOSIS-SPECIFIC NUCLEAR STRUCTURAL PROTEIN 1"/>
    <property type="match status" value="1"/>
</dbReference>